<evidence type="ECO:0000313" key="2">
    <source>
        <dbReference type="EMBL" id="OZC05875.1"/>
    </source>
</evidence>
<reference evidence="2 3" key="1">
    <citation type="submission" date="2015-12" db="EMBL/GenBank/DDBJ databases">
        <title>Draft genome of the nematode, Onchocerca flexuosa.</title>
        <authorList>
            <person name="Mitreva M."/>
        </authorList>
    </citation>
    <scope>NUCLEOTIDE SEQUENCE [LARGE SCALE GENOMIC DNA]</scope>
    <source>
        <strain evidence="2">Red Deer</strain>
    </source>
</reference>
<dbReference type="EMBL" id="KZ270358">
    <property type="protein sequence ID" value="OZC05875.1"/>
    <property type="molecule type" value="Genomic_DNA"/>
</dbReference>
<accession>A0A238BMN8</accession>
<feature type="region of interest" description="Disordered" evidence="1">
    <location>
        <begin position="1"/>
        <end position="29"/>
    </location>
</feature>
<dbReference type="Proteomes" id="UP000242913">
    <property type="component" value="Unassembled WGS sequence"/>
</dbReference>
<protein>
    <submittedName>
        <fullName evidence="2">Uncharacterized protein</fullName>
    </submittedName>
</protein>
<gene>
    <name evidence="2" type="ORF">X798_07148</name>
</gene>
<keyword evidence="3" id="KW-1185">Reference proteome</keyword>
<name>A0A238BMN8_9BILA</name>
<dbReference type="AlphaFoldDB" id="A0A238BMN8"/>
<organism evidence="2 3">
    <name type="scientific">Onchocerca flexuosa</name>
    <dbReference type="NCBI Taxonomy" id="387005"/>
    <lineage>
        <taxon>Eukaryota</taxon>
        <taxon>Metazoa</taxon>
        <taxon>Ecdysozoa</taxon>
        <taxon>Nematoda</taxon>
        <taxon>Chromadorea</taxon>
        <taxon>Rhabditida</taxon>
        <taxon>Spirurina</taxon>
        <taxon>Spiruromorpha</taxon>
        <taxon>Filarioidea</taxon>
        <taxon>Onchocercidae</taxon>
        <taxon>Onchocerca</taxon>
    </lineage>
</organism>
<sequence length="76" mass="8702">MKIRNLNIPSPAELERLHKQPARNGHTIKDKSNNLTKALFLMTILSVTSTQTGYRSTFQKGEIDWLCCHFSQKGEK</sequence>
<proteinExistence type="predicted"/>
<evidence type="ECO:0000256" key="1">
    <source>
        <dbReference type="SAM" id="MobiDB-lite"/>
    </source>
</evidence>
<evidence type="ECO:0000313" key="3">
    <source>
        <dbReference type="Proteomes" id="UP000242913"/>
    </source>
</evidence>